<name>K2GBW5_9BACT</name>
<reference evidence="1" key="1">
    <citation type="journal article" date="2012" name="Science">
        <title>Fermentation, hydrogen, and sulfur metabolism in multiple uncultivated bacterial phyla.</title>
        <authorList>
            <person name="Wrighton K.C."/>
            <person name="Thomas B.C."/>
            <person name="Sharon I."/>
            <person name="Miller C.S."/>
            <person name="Castelle C.J."/>
            <person name="VerBerkmoes N.C."/>
            <person name="Wilkins M.J."/>
            <person name="Hettich R.L."/>
            <person name="Lipton M.S."/>
            <person name="Williams K.H."/>
            <person name="Long P.E."/>
            <person name="Banfield J.F."/>
        </authorList>
    </citation>
    <scope>NUCLEOTIDE SEQUENCE [LARGE SCALE GENOMIC DNA]</scope>
</reference>
<proteinExistence type="predicted"/>
<gene>
    <name evidence="1" type="ORF">ACD_3C00177G0001</name>
</gene>
<organism evidence="1">
    <name type="scientific">uncultured bacterium</name>
    <name type="common">gcode 4</name>
    <dbReference type="NCBI Taxonomy" id="1234023"/>
    <lineage>
        <taxon>Bacteria</taxon>
        <taxon>environmental samples</taxon>
    </lineage>
</organism>
<dbReference type="EMBL" id="AMFJ01000451">
    <property type="protein sequence ID" value="EKE27664.1"/>
    <property type="molecule type" value="Genomic_DNA"/>
</dbReference>
<feature type="non-terminal residue" evidence="1">
    <location>
        <position position="35"/>
    </location>
</feature>
<evidence type="ECO:0000313" key="1">
    <source>
        <dbReference type="EMBL" id="EKE27664.1"/>
    </source>
</evidence>
<sequence length="35" mass="4288">MQKVIHPVEIQEIAADEQLVFLAWPIRWIRSEERR</sequence>
<protein>
    <submittedName>
        <fullName evidence="1">Uncharacterized protein</fullName>
    </submittedName>
</protein>
<comment type="caution">
    <text evidence="1">The sequence shown here is derived from an EMBL/GenBank/DDBJ whole genome shotgun (WGS) entry which is preliminary data.</text>
</comment>
<accession>K2GBW5</accession>
<dbReference type="AlphaFoldDB" id="K2GBW5"/>